<dbReference type="KEGG" id="haei:MUN82_06365"/>
<dbReference type="AlphaFoldDB" id="A0A8T9SX99"/>
<accession>A0A8T9SX99</accession>
<protein>
    <submittedName>
        <fullName evidence="1">Uncharacterized protein</fullName>
    </submittedName>
</protein>
<proteinExistence type="predicted"/>
<keyword evidence="2" id="KW-1185">Reference proteome</keyword>
<evidence type="ECO:0000313" key="2">
    <source>
        <dbReference type="Proteomes" id="UP000829925"/>
    </source>
</evidence>
<name>A0A8T9SX99_9BACT</name>
<gene>
    <name evidence="1" type="ORF">MUN82_06365</name>
</gene>
<sequence>MRTTLCHPVSVQDAQTGKRIRIAHFERGAALCALTQECPPQLLTPQPILGYWLRPARLNVYVPGTMPAHLRTAAEEGCTQQEVLLEPLPAGIQEIDLTDCRREFRVLLHPATLRHLTAA</sequence>
<reference evidence="1 2" key="1">
    <citation type="submission" date="2022-04" db="EMBL/GenBank/DDBJ databases">
        <title>Hymenobacter sp. isolated from the air.</title>
        <authorList>
            <person name="Won M."/>
            <person name="Lee C.-M."/>
            <person name="Woen H.-Y."/>
            <person name="Kwon S.-W."/>
        </authorList>
    </citation>
    <scope>NUCLEOTIDE SEQUENCE [LARGE SCALE GENOMIC DNA]</scope>
    <source>
        <strain evidence="2">5413 J-13</strain>
    </source>
</reference>
<organism evidence="1 2">
    <name type="scientific">Hymenobacter aerilatus</name>
    <dbReference type="NCBI Taxonomy" id="2932251"/>
    <lineage>
        <taxon>Bacteria</taxon>
        <taxon>Pseudomonadati</taxon>
        <taxon>Bacteroidota</taxon>
        <taxon>Cytophagia</taxon>
        <taxon>Cytophagales</taxon>
        <taxon>Hymenobacteraceae</taxon>
        <taxon>Hymenobacter</taxon>
    </lineage>
</organism>
<dbReference type="Proteomes" id="UP000829925">
    <property type="component" value="Chromosome"/>
</dbReference>
<evidence type="ECO:0000313" key="1">
    <source>
        <dbReference type="EMBL" id="UOR06718.1"/>
    </source>
</evidence>
<dbReference type="EMBL" id="CP095053">
    <property type="protein sequence ID" value="UOR06718.1"/>
    <property type="molecule type" value="Genomic_DNA"/>
</dbReference>
<dbReference type="RefSeq" id="WP_245095902.1">
    <property type="nucleotide sequence ID" value="NZ_CP095053.1"/>
</dbReference>